<comment type="caution">
    <text evidence="6">The sequence shown here is derived from an EMBL/GenBank/DDBJ whole genome shotgun (WGS) entry which is preliminary data.</text>
</comment>
<evidence type="ECO:0000313" key="6">
    <source>
        <dbReference type="EMBL" id="CAH0521023.1"/>
    </source>
</evidence>
<evidence type="ECO:0000256" key="2">
    <source>
        <dbReference type="ARBA" id="ARBA00022473"/>
    </source>
</evidence>
<name>A0ABN8D6H7_9STRA</name>
<accession>A0ABN8D6H7</accession>
<dbReference type="EMBL" id="CAKLCB010000374">
    <property type="protein sequence ID" value="CAH0521023.1"/>
    <property type="molecule type" value="Genomic_DNA"/>
</dbReference>
<sequence>MTTSGGGTAPEPSKEPLTSNGTPSPVKCNMNKTKRLLPNELRKRRRAAKLQVSAENKTQPRLTQEATEGKGNALHDQFLAQETEEASDSELSTVIVQKAASLALCAEKKVPLVAVDTATRLHSLYASSFLSQKKRRKLIPAANVPNIFYQVTDLPLDIVPKTKLSILTAFPYPFARVNSRIKKQALQQFVAGSAIQSTFQNNAIQWQQALHYFVHPADSAPASMLFTRTTGENTSKQLVGGLKSERKRVENDFLTARWNTWQKAFRDVYMSFRRGSKAHDTSFYLRSSNFVVYFHYETGSEKTTKETEDISSILNLCRQHGTEAKLLEKKVESKCIKNRKLRAVMSQSSGRTRKALHHLNVAYTMPYINAKQTQREVGEFHMLAEELDANCSSNRDNGDGTTLAPIARGTFARENMRGADSLLLFHGHDAVHGLYEFLINRARKWSAALCCSMQYIKYVMYHGGANEFLSLLQAMSNQDVPELYALHPFANASIQNLQVTSFGRVGGAPTESLAADQSSRSNTLFRTEILGFCFASSIARLLAILKDEWETIKISHSLSASAVNEESAIGMQRSQIALRMYMEAVTGAERLNAIKLDEQVAKGGGDQQEQHKRQQELEYSKRRLETVGIMTIESRYNVETTTRSMVVRR</sequence>
<comment type="similarity">
    <text evidence="4">Belongs to the DONSON family.</text>
</comment>
<protein>
    <submittedName>
        <fullName evidence="6">Uncharacterized protein</fullName>
    </submittedName>
</protein>
<keyword evidence="7" id="KW-1185">Reference proteome</keyword>
<evidence type="ECO:0000256" key="4">
    <source>
        <dbReference type="ARBA" id="ARBA00025806"/>
    </source>
</evidence>
<evidence type="ECO:0000256" key="3">
    <source>
        <dbReference type="ARBA" id="ARBA00023242"/>
    </source>
</evidence>
<dbReference type="PANTHER" id="PTHR12972:SF0">
    <property type="entry name" value="PROTEIN DOWNSTREAM NEIGHBOR OF SON"/>
    <property type="match status" value="1"/>
</dbReference>
<evidence type="ECO:0000313" key="7">
    <source>
        <dbReference type="Proteomes" id="UP001158986"/>
    </source>
</evidence>
<feature type="compositionally biased region" description="Polar residues" evidence="5">
    <location>
        <begin position="53"/>
        <end position="66"/>
    </location>
</feature>
<dbReference type="Proteomes" id="UP001158986">
    <property type="component" value="Unassembled WGS sequence"/>
</dbReference>
<keyword evidence="2" id="KW-0217">Developmental protein</keyword>
<gene>
    <name evidence="6" type="ORF">PBS001_LOCUS7483</name>
</gene>
<dbReference type="PANTHER" id="PTHR12972">
    <property type="entry name" value="DOWNSTREAM NEIGHBOR OF SON"/>
    <property type="match status" value="1"/>
</dbReference>
<feature type="region of interest" description="Disordered" evidence="5">
    <location>
        <begin position="1"/>
        <end position="71"/>
    </location>
</feature>
<reference evidence="6 7" key="1">
    <citation type="submission" date="2021-11" db="EMBL/GenBank/DDBJ databases">
        <authorList>
            <person name="Islam A."/>
            <person name="Islam S."/>
            <person name="Flora M.S."/>
            <person name="Rahman M."/>
            <person name="Ziaur R.M."/>
            <person name="Epstein J.H."/>
            <person name="Hassan M."/>
            <person name="Klassen M."/>
            <person name="Woodard K."/>
            <person name="Webb A."/>
            <person name="Webby R.J."/>
            <person name="El Zowalaty M.E."/>
        </authorList>
    </citation>
    <scope>NUCLEOTIDE SEQUENCE [LARGE SCALE GENOMIC DNA]</scope>
    <source>
        <strain evidence="6">Pbs1</strain>
    </source>
</reference>
<comment type="subcellular location">
    <subcellularLocation>
        <location evidence="1">Nucleus</location>
    </subcellularLocation>
</comment>
<evidence type="ECO:0000256" key="1">
    <source>
        <dbReference type="ARBA" id="ARBA00004123"/>
    </source>
</evidence>
<proteinExistence type="inferred from homology"/>
<dbReference type="InterPro" id="IPR024861">
    <property type="entry name" value="Donson"/>
</dbReference>
<organism evidence="6 7">
    <name type="scientific">Peronospora belbahrii</name>
    <dbReference type="NCBI Taxonomy" id="622444"/>
    <lineage>
        <taxon>Eukaryota</taxon>
        <taxon>Sar</taxon>
        <taxon>Stramenopiles</taxon>
        <taxon>Oomycota</taxon>
        <taxon>Peronosporomycetes</taxon>
        <taxon>Peronosporales</taxon>
        <taxon>Peronosporaceae</taxon>
        <taxon>Peronospora</taxon>
    </lineage>
</organism>
<evidence type="ECO:0000256" key="5">
    <source>
        <dbReference type="SAM" id="MobiDB-lite"/>
    </source>
</evidence>
<keyword evidence="3" id="KW-0539">Nucleus</keyword>